<proteinExistence type="predicted"/>
<evidence type="ECO:0000313" key="2">
    <source>
        <dbReference type="Proteomes" id="UP000278907"/>
    </source>
</evidence>
<evidence type="ECO:0000313" key="1">
    <source>
        <dbReference type="EMBL" id="RKI10996.1"/>
    </source>
</evidence>
<name>A0ABX9QMA8_9BACT</name>
<accession>A0ABX9QMA8</accession>
<comment type="caution">
    <text evidence="1">The sequence shown here is derived from an EMBL/GenBank/DDBJ whole genome shotgun (WGS) entry which is preliminary data.</text>
</comment>
<sequence>MQRESNLPPGTHRRRTAVGMLSYGPMPGRVLENTRAQIALMRPDPQTTAMRQIVAELLITYRSRGRVGVAGACGEGPRGALDAVRPDGCIAWAGRDGGPHPALERWFSAP</sequence>
<reference evidence="1 2" key="1">
    <citation type="submission" date="2018-09" db="EMBL/GenBank/DDBJ databases">
        <authorList>
            <person name="Livingstone P.G."/>
            <person name="Whitworth D.E."/>
        </authorList>
    </citation>
    <scope>NUCLEOTIDE SEQUENCE [LARGE SCALE GENOMIC DNA]</scope>
    <source>
        <strain evidence="1 2">CA031B</strain>
    </source>
</reference>
<protein>
    <submittedName>
        <fullName evidence="1">Uncharacterized protein</fullName>
    </submittedName>
</protein>
<keyword evidence="2" id="KW-1185">Reference proteome</keyword>
<gene>
    <name evidence="1" type="ORF">D7Y13_11750</name>
</gene>
<dbReference type="Gene3D" id="3.40.30.120">
    <property type="match status" value="1"/>
</dbReference>
<dbReference type="EMBL" id="RAWI01000067">
    <property type="protein sequence ID" value="RKI10996.1"/>
    <property type="molecule type" value="Genomic_DNA"/>
</dbReference>
<dbReference type="Proteomes" id="UP000278907">
    <property type="component" value="Unassembled WGS sequence"/>
</dbReference>
<organism evidence="1 2">
    <name type="scientific">Corallococcus praedator</name>
    <dbReference type="NCBI Taxonomy" id="2316724"/>
    <lineage>
        <taxon>Bacteria</taxon>
        <taxon>Pseudomonadati</taxon>
        <taxon>Myxococcota</taxon>
        <taxon>Myxococcia</taxon>
        <taxon>Myxococcales</taxon>
        <taxon>Cystobacterineae</taxon>
        <taxon>Myxococcaceae</taxon>
        <taxon>Corallococcus</taxon>
    </lineage>
</organism>